<protein>
    <submittedName>
        <fullName evidence="1">Uncharacterized protein</fullName>
    </submittedName>
</protein>
<organism evidence="1 2">
    <name type="scientific">Pyrenophora teres f. teres</name>
    <dbReference type="NCBI Taxonomy" id="97479"/>
    <lineage>
        <taxon>Eukaryota</taxon>
        <taxon>Fungi</taxon>
        <taxon>Dikarya</taxon>
        <taxon>Ascomycota</taxon>
        <taxon>Pezizomycotina</taxon>
        <taxon>Dothideomycetes</taxon>
        <taxon>Pleosporomycetidae</taxon>
        <taxon>Pleosporales</taxon>
        <taxon>Pleosporineae</taxon>
        <taxon>Pleosporaceae</taxon>
        <taxon>Pyrenophora</taxon>
    </lineage>
</organism>
<accession>A0A6S6W9Z4</accession>
<reference evidence="1" key="1">
    <citation type="submission" date="2021-02" db="EMBL/GenBank/DDBJ databases">
        <authorList>
            <person name="Syme A R."/>
            <person name="Syme A R."/>
            <person name="Moolhuijzen P."/>
        </authorList>
    </citation>
    <scope>NUCLEOTIDE SEQUENCE</scope>
    <source>
        <strain evidence="1">W1-1</strain>
    </source>
</reference>
<evidence type="ECO:0000313" key="1">
    <source>
        <dbReference type="EMBL" id="CAE7187634.1"/>
    </source>
</evidence>
<dbReference type="AlphaFoldDB" id="A0A6S6W9Z4"/>
<dbReference type="Proteomes" id="UP000472372">
    <property type="component" value="Chromosome 6"/>
</dbReference>
<proteinExistence type="predicted"/>
<dbReference type="EMBL" id="HG992982">
    <property type="protein sequence ID" value="CAE7187634.1"/>
    <property type="molecule type" value="Genomic_DNA"/>
</dbReference>
<name>A0A6S6W9Z4_9PLEO</name>
<evidence type="ECO:0000313" key="2">
    <source>
        <dbReference type="Proteomes" id="UP000472372"/>
    </source>
</evidence>
<sequence length="81" mass="9084">MAAEALPPPYVITAHDKRDWWLAAATILDTVRTAVIFHLVELGVETCQDDLLLSQLERIGKGKHAKKCMVDRGGEFHLKFP</sequence>
<gene>
    <name evidence="1" type="ORF">PTTW11_07181</name>
</gene>